<reference evidence="1" key="1">
    <citation type="journal article" date="2021" name="Proc. Natl. Acad. Sci. U.S.A.">
        <title>A Catalog of Tens of Thousands of Viruses from Human Metagenomes Reveals Hidden Associations with Chronic Diseases.</title>
        <authorList>
            <person name="Tisza M.J."/>
            <person name="Buck C.B."/>
        </authorList>
    </citation>
    <scope>NUCLEOTIDE SEQUENCE</scope>
    <source>
        <strain evidence="1">CtbQZ1</strain>
    </source>
</reference>
<evidence type="ECO:0000313" key="1">
    <source>
        <dbReference type="EMBL" id="DAD71385.1"/>
    </source>
</evidence>
<accession>A0A8S5LN15</accession>
<name>A0A8S5LN15_9CAUD</name>
<proteinExistence type="predicted"/>
<dbReference type="EMBL" id="BK015881">
    <property type="protein sequence ID" value="DAD71385.1"/>
    <property type="molecule type" value="Genomic_DNA"/>
</dbReference>
<sequence length="262" mass="28189">MAIAGRVAIVPKGDWSADATYKRLDAVTYNNTLYFAKKEVPAGTATSNTEYWSKSIVGGASAIATTEDAGVVKPDGKSMSVDESGTLSINLDGTTITLDEAKNVIKLADTLKEKIGSALQPESIVNNQITTVEGFALDARQANPNIDGTLAKQLSDLNGSLNANMLDISYIPRTFKLFNDVPLTIGIHVYCVAGGGDPISDSPYPDADGWWNVIQFGYGSGSAPRLTQIASQAYQAEYGFKGKDELWIRSLHDVTWSEWVKL</sequence>
<organism evidence="1">
    <name type="scientific">Siphoviridae sp. ctbQZ1</name>
    <dbReference type="NCBI Taxonomy" id="2827581"/>
    <lineage>
        <taxon>Viruses</taxon>
        <taxon>Duplodnaviria</taxon>
        <taxon>Heunggongvirae</taxon>
        <taxon>Uroviricota</taxon>
        <taxon>Caudoviricetes</taxon>
    </lineage>
</organism>
<protein>
    <submittedName>
        <fullName evidence="1">Uncharacterized protein</fullName>
    </submittedName>
</protein>